<evidence type="ECO:0000313" key="3">
    <source>
        <dbReference type="Proteomes" id="UP000287651"/>
    </source>
</evidence>
<comment type="caution">
    <text evidence="2">The sequence shown here is derived from an EMBL/GenBank/DDBJ whole genome shotgun (WGS) entry which is preliminary data.</text>
</comment>
<evidence type="ECO:0000313" key="2">
    <source>
        <dbReference type="EMBL" id="RRT33662.1"/>
    </source>
</evidence>
<proteinExistence type="predicted"/>
<feature type="region of interest" description="Disordered" evidence="1">
    <location>
        <begin position="70"/>
        <end position="94"/>
    </location>
</feature>
<reference evidence="2 3" key="1">
    <citation type="journal article" date="2014" name="Agronomy (Basel)">
        <title>A Draft Genome Sequence for Ensete ventricosum, the Drought-Tolerant Tree Against Hunger.</title>
        <authorList>
            <person name="Harrison J."/>
            <person name="Moore K.A."/>
            <person name="Paszkiewicz K."/>
            <person name="Jones T."/>
            <person name="Grant M."/>
            <person name="Ambacheew D."/>
            <person name="Muzemil S."/>
            <person name="Studholme D.J."/>
        </authorList>
    </citation>
    <scope>NUCLEOTIDE SEQUENCE [LARGE SCALE GENOMIC DNA]</scope>
</reference>
<evidence type="ECO:0000256" key="1">
    <source>
        <dbReference type="SAM" id="MobiDB-lite"/>
    </source>
</evidence>
<dbReference type="Proteomes" id="UP000287651">
    <property type="component" value="Unassembled WGS sequence"/>
</dbReference>
<dbReference type="PANTHER" id="PTHR36353">
    <property type="entry name" value="TRANSMEMBRANE PROTEIN"/>
    <property type="match status" value="1"/>
</dbReference>
<protein>
    <submittedName>
        <fullName evidence="2">Uncharacterized protein</fullName>
    </submittedName>
</protein>
<sequence length="196" mass="20992">MAQPIGPLRLNHRTAVCILRRSLSSLLSAPALILTALLLLFFHSALLAGTLRLSSLSDRDPDVCSLLHCLSSSSSSSSSPPSPPTPPATRRRTPFVHLTRLGTVDDDGHFSNYSSSSSVARRLSAVHNTSLLALFLRGNGSVGLQSSFNRIKIRIPDYSPSSPFLFSFPDVNDAVGVDGDGDRAPDSWAGLRLRPS</sequence>
<organism evidence="2 3">
    <name type="scientific">Ensete ventricosum</name>
    <name type="common">Abyssinian banana</name>
    <name type="synonym">Musa ensete</name>
    <dbReference type="NCBI Taxonomy" id="4639"/>
    <lineage>
        <taxon>Eukaryota</taxon>
        <taxon>Viridiplantae</taxon>
        <taxon>Streptophyta</taxon>
        <taxon>Embryophyta</taxon>
        <taxon>Tracheophyta</taxon>
        <taxon>Spermatophyta</taxon>
        <taxon>Magnoliopsida</taxon>
        <taxon>Liliopsida</taxon>
        <taxon>Zingiberales</taxon>
        <taxon>Musaceae</taxon>
        <taxon>Ensete</taxon>
    </lineage>
</organism>
<name>A0A426X2E2_ENSVE</name>
<dbReference type="PANTHER" id="PTHR36353:SF1">
    <property type="entry name" value="TRANSMEMBRANE PROTEIN"/>
    <property type="match status" value="1"/>
</dbReference>
<gene>
    <name evidence="2" type="ORF">B296_00056430</name>
</gene>
<dbReference type="EMBL" id="AMZH03028499">
    <property type="protein sequence ID" value="RRT33662.1"/>
    <property type="molecule type" value="Genomic_DNA"/>
</dbReference>
<dbReference type="InterPro" id="IPR056715">
    <property type="entry name" value="DUF7813"/>
</dbReference>
<dbReference type="Pfam" id="PF25105">
    <property type="entry name" value="DUF7813"/>
    <property type="match status" value="1"/>
</dbReference>
<dbReference type="AlphaFoldDB" id="A0A426X2E2"/>
<accession>A0A426X2E2</accession>